<comment type="caution">
    <text evidence="2">The sequence shown here is derived from an EMBL/GenBank/DDBJ whole genome shotgun (WGS) entry which is preliminary data.</text>
</comment>
<dbReference type="InterPro" id="IPR004360">
    <property type="entry name" value="Glyas_Fos-R_dOase_dom"/>
</dbReference>
<evidence type="ECO:0000313" key="2">
    <source>
        <dbReference type="EMBL" id="MBS7528807.1"/>
    </source>
</evidence>
<name>A0ABS5PV02_9FIRM</name>
<evidence type="ECO:0000259" key="1">
    <source>
        <dbReference type="PROSITE" id="PS51819"/>
    </source>
</evidence>
<dbReference type="Gene3D" id="3.10.180.10">
    <property type="entry name" value="2,3-Dihydroxybiphenyl 1,2-Dioxygenase, domain 1"/>
    <property type="match status" value="1"/>
</dbReference>
<dbReference type="Pfam" id="PF00903">
    <property type="entry name" value="Glyoxalase"/>
    <property type="match status" value="1"/>
</dbReference>
<dbReference type="InterPro" id="IPR037523">
    <property type="entry name" value="VOC_core"/>
</dbReference>
<evidence type="ECO:0000313" key="3">
    <source>
        <dbReference type="Proteomes" id="UP000746471"/>
    </source>
</evidence>
<dbReference type="PROSITE" id="PS51819">
    <property type="entry name" value="VOC"/>
    <property type="match status" value="1"/>
</dbReference>
<keyword evidence="3" id="KW-1185">Reference proteome</keyword>
<feature type="domain" description="VOC" evidence="1">
    <location>
        <begin position="4"/>
        <end position="114"/>
    </location>
</feature>
<accession>A0ABS5PV02</accession>
<organism evidence="2 3">
    <name type="scientific">Fusibacter paucivorans</name>
    <dbReference type="NCBI Taxonomy" id="76009"/>
    <lineage>
        <taxon>Bacteria</taxon>
        <taxon>Bacillati</taxon>
        <taxon>Bacillota</taxon>
        <taxon>Clostridia</taxon>
        <taxon>Eubacteriales</taxon>
        <taxon>Eubacteriales Family XII. Incertae Sedis</taxon>
        <taxon>Fusibacter</taxon>
    </lineage>
</organism>
<reference evidence="2 3" key="1">
    <citation type="submission" date="2021-05" db="EMBL/GenBank/DDBJ databases">
        <title>Fusibacter ferrireducens sp. nov., an anaerobic, sulfur- and Fe-reducing bacterium isolated from the mangrove sediment.</title>
        <authorList>
            <person name="Qiu D."/>
        </authorList>
    </citation>
    <scope>NUCLEOTIDE SEQUENCE [LARGE SCALE GENOMIC DNA]</scope>
    <source>
        <strain evidence="2 3">DSM 12116</strain>
    </source>
</reference>
<dbReference type="SUPFAM" id="SSF54593">
    <property type="entry name" value="Glyoxalase/Bleomycin resistance protein/Dihydroxybiphenyl dioxygenase"/>
    <property type="match status" value="1"/>
</dbReference>
<gene>
    <name evidence="2" type="ORF">KHM83_19245</name>
</gene>
<sequence>MKTNLQHIRLNVSDIERSLKWYTEVLGFEVGNCWPLDNPIYYDFLSDNGATFSIGQVKGVNPSGRVNFTVENVDELWETINDKVIVIEPIFDTPWGTRKFTILDIDGNELGFVV</sequence>
<protein>
    <submittedName>
        <fullName evidence="2">VOC family protein</fullName>
    </submittedName>
</protein>
<proteinExistence type="predicted"/>
<dbReference type="EMBL" id="JAHBCL010000064">
    <property type="protein sequence ID" value="MBS7528807.1"/>
    <property type="molecule type" value="Genomic_DNA"/>
</dbReference>
<dbReference type="Proteomes" id="UP000746471">
    <property type="component" value="Unassembled WGS sequence"/>
</dbReference>
<dbReference type="RefSeq" id="WP_213238662.1">
    <property type="nucleotide sequence ID" value="NZ_JAHBCL010000064.1"/>
</dbReference>
<dbReference type="InterPro" id="IPR029068">
    <property type="entry name" value="Glyas_Bleomycin-R_OHBP_Dase"/>
</dbReference>